<dbReference type="SMART" id="SM00271">
    <property type="entry name" value="DnaJ"/>
    <property type="match status" value="1"/>
</dbReference>
<keyword evidence="1" id="KW-0143">Chaperone</keyword>
<evidence type="ECO:0000313" key="3">
    <source>
        <dbReference type="EMBL" id="TWA99177.1"/>
    </source>
</evidence>
<dbReference type="GO" id="GO:0005737">
    <property type="term" value="C:cytoplasm"/>
    <property type="evidence" value="ECO:0007669"/>
    <property type="project" value="TreeGrafter"/>
</dbReference>
<proteinExistence type="predicted"/>
<name>A0A560DPX7_9BRAD</name>
<feature type="domain" description="J" evidence="2">
    <location>
        <begin position="7"/>
        <end position="70"/>
    </location>
</feature>
<dbReference type="Gene3D" id="1.10.287.110">
    <property type="entry name" value="DnaJ domain"/>
    <property type="match status" value="1"/>
</dbReference>
<evidence type="ECO:0000259" key="2">
    <source>
        <dbReference type="PROSITE" id="PS50076"/>
    </source>
</evidence>
<dbReference type="GO" id="GO:0051082">
    <property type="term" value="F:unfolded protein binding"/>
    <property type="evidence" value="ECO:0007669"/>
    <property type="project" value="TreeGrafter"/>
</dbReference>
<dbReference type="OrthoDB" id="9779889at2"/>
<dbReference type="SUPFAM" id="SSF46565">
    <property type="entry name" value="Chaperone J-domain"/>
    <property type="match status" value="1"/>
</dbReference>
<dbReference type="CDD" id="cd06257">
    <property type="entry name" value="DnaJ"/>
    <property type="match status" value="1"/>
</dbReference>
<protein>
    <submittedName>
        <fullName evidence="3">DnaJ-like protein</fullName>
    </submittedName>
</protein>
<dbReference type="EMBL" id="VITK01000004">
    <property type="protein sequence ID" value="TWA99177.1"/>
    <property type="molecule type" value="Genomic_DNA"/>
</dbReference>
<dbReference type="GO" id="GO:0042026">
    <property type="term" value="P:protein refolding"/>
    <property type="evidence" value="ECO:0007669"/>
    <property type="project" value="TreeGrafter"/>
</dbReference>
<gene>
    <name evidence="3" type="ORF">FBZ96_104149</name>
</gene>
<dbReference type="Pfam" id="PF00226">
    <property type="entry name" value="DnaJ"/>
    <property type="match status" value="1"/>
</dbReference>
<evidence type="ECO:0000313" key="4">
    <source>
        <dbReference type="Proteomes" id="UP000319949"/>
    </source>
</evidence>
<reference evidence="3 4" key="1">
    <citation type="submission" date="2019-06" db="EMBL/GenBank/DDBJ databases">
        <title>Genomic Encyclopedia of Type Strains, Phase IV (KMG-V): Genome sequencing to study the core and pangenomes of soil and plant-associated prokaryotes.</title>
        <authorList>
            <person name="Whitman W."/>
        </authorList>
    </citation>
    <scope>NUCLEOTIDE SEQUENCE [LARGE SCALE GENOMIC DNA]</scope>
    <source>
        <strain evidence="3 4">BR 510</strain>
    </source>
</reference>
<dbReference type="PROSITE" id="PS50076">
    <property type="entry name" value="DNAJ_2"/>
    <property type="match status" value="1"/>
</dbReference>
<dbReference type="RefSeq" id="WP_145662793.1">
    <property type="nucleotide sequence ID" value="NZ_VITK01000004.1"/>
</dbReference>
<keyword evidence="4" id="KW-1185">Reference proteome</keyword>
<accession>A0A560DPX7</accession>
<dbReference type="PANTHER" id="PTHR43096">
    <property type="entry name" value="DNAJ HOMOLOG 1, MITOCHONDRIAL-RELATED"/>
    <property type="match status" value="1"/>
</dbReference>
<dbReference type="PANTHER" id="PTHR43096:SF52">
    <property type="entry name" value="DNAJ HOMOLOG 1, MITOCHONDRIAL-RELATED"/>
    <property type="match status" value="1"/>
</dbReference>
<dbReference type="AlphaFoldDB" id="A0A560DPX7"/>
<sequence>MAAEFIDFYETLEISPNANSGTIERMFRYLAQRYHPDNRETGDRLHFDIIMDAYNTLREPVKRAQYDIDYKNRGVLHSRLTQEATDGVVIGEGIDIQNKLLSLLYVKCRQNVREPGIGEVELERLSGCPVEHLDFHLWYLKEKGWIKRTENGTFAITVDGVDRAASEYQRKATTSLLTDQRRA</sequence>
<dbReference type="Proteomes" id="UP000319949">
    <property type="component" value="Unassembled WGS sequence"/>
</dbReference>
<comment type="caution">
    <text evidence="3">The sequence shown here is derived from an EMBL/GenBank/DDBJ whole genome shotgun (WGS) entry which is preliminary data.</text>
</comment>
<evidence type="ECO:0000256" key="1">
    <source>
        <dbReference type="ARBA" id="ARBA00023186"/>
    </source>
</evidence>
<organism evidence="3 4">
    <name type="scientific">Bradyrhizobium stylosanthis</name>
    <dbReference type="NCBI Taxonomy" id="1803665"/>
    <lineage>
        <taxon>Bacteria</taxon>
        <taxon>Pseudomonadati</taxon>
        <taxon>Pseudomonadota</taxon>
        <taxon>Alphaproteobacteria</taxon>
        <taxon>Hyphomicrobiales</taxon>
        <taxon>Nitrobacteraceae</taxon>
        <taxon>Bradyrhizobium</taxon>
    </lineage>
</organism>
<dbReference type="InterPro" id="IPR001623">
    <property type="entry name" value="DnaJ_domain"/>
</dbReference>
<dbReference type="InterPro" id="IPR036869">
    <property type="entry name" value="J_dom_sf"/>
</dbReference>